<reference evidence="2 3" key="1">
    <citation type="submission" date="2017-04" db="EMBL/GenBank/DDBJ databases">
        <title>Complete genome sequence of Flavobacterium kingsejong AJ004.</title>
        <authorList>
            <person name="Lee P.C."/>
        </authorList>
    </citation>
    <scope>NUCLEOTIDE SEQUENCE [LARGE SCALE GENOMIC DNA]</scope>
    <source>
        <strain evidence="2 3">AJ004</strain>
    </source>
</reference>
<dbReference type="KEGG" id="fki:FK004_10395"/>
<protein>
    <recommendedName>
        <fullName evidence="1">PhnB-like domain-containing protein</fullName>
    </recommendedName>
</protein>
<proteinExistence type="predicted"/>
<dbReference type="OrthoDB" id="9806473at2"/>
<gene>
    <name evidence="2" type="ORF">FK004_10395</name>
</gene>
<dbReference type="SUPFAM" id="SSF54593">
    <property type="entry name" value="Glyoxalase/Bleomycin resistance protein/Dihydroxybiphenyl dioxygenase"/>
    <property type="match status" value="1"/>
</dbReference>
<dbReference type="Proteomes" id="UP000244677">
    <property type="component" value="Chromosome"/>
</dbReference>
<dbReference type="PANTHER" id="PTHR33990">
    <property type="entry name" value="PROTEIN YJDN-RELATED"/>
    <property type="match status" value="1"/>
</dbReference>
<dbReference type="CDD" id="cd06588">
    <property type="entry name" value="PhnB_like"/>
    <property type="match status" value="1"/>
</dbReference>
<sequence>MAIQQKITANLWFDGQAEAAVQFYTGIFKNASIGRVTRYGKEGFEFHGKPEGTAMTIQFYLEGQEFVALNGGPQFKFTEALSFIVNCDTQEEIDYYWERLSEKGDPAAQVCGWLKDQYGLSWQIVPTLLVDLITNAEGAKAQKVMHALMGMKKINSKELQEAFDS</sequence>
<dbReference type="RefSeq" id="WP_108737186.1">
    <property type="nucleotide sequence ID" value="NZ_CP020919.1"/>
</dbReference>
<dbReference type="PIRSF" id="PIRSF021700">
    <property type="entry name" value="3_dmu_93_MTrfase"/>
    <property type="match status" value="1"/>
</dbReference>
<dbReference type="Gene3D" id="3.10.180.10">
    <property type="entry name" value="2,3-Dihydroxybiphenyl 1,2-Dioxygenase, domain 1"/>
    <property type="match status" value="1"/>
</dbReference>
<dbReference type="InterPro" id="IPR029068">
    <property type="entry name" value="Glyas_Bleomycin-R_OHBP_Dase"/>
</dbReference>
<evidence type="ECO:0000313" key="2">
    <source>
        <dbReference type="EMBL" id="AWG25611.1"/>
    </source>
</evidence>
<dbReference type="InterPro" id="IPR009725">
    <property type="entry name" value="3_dmu_93_MTrfase"/>
</dbReference>
<feature type="domain" description="PhnB-like" evidence="1">
    <location>
        <begin position="5"/>
        <end position="125"/>
    </location>
</feature>
<evidence type="ECO:0000313" key="3">
    <source>
        <dbReference type="Proteomes" id="UP000244677"/>
    </source>
</evidence>
<evidence type="ECO:0000259" key="1">
    <source>
        <dbReference type="Pfam" id="PF06983"/>
    </source>
</evidence>
<organism evidence="2 3">
    <name type="scientific">Flavobacterium kingsejongi</name>
    <dbReference type="NCBI Taxonomy" id="1678728"/>
    <lineage>
        <taxon>Bacteria</taxon>
        <taxon>Pseudomonadati</taxon>
        <taxon>Bacteroidota</taxon>
        <taxon>Flavobacteriia</taxon>
        <taxon>Flavobacteriales</taxon>
        <taxon>Flavobacteriaceae</taxon>
        <taxon>Flavobacterium</taxon>
    </lineage>
</organism>
<dbReference type="EMBL" id="CP020919">
    <property type="protein sequence ID" value="AWG25611.1"/>
    <property type="molecule type" value="Genomic_DNA"/>
</dbReference>
<dbReference type="AlphaFoldDB" id="A0A2S1LPK6"/>
<accession>A0A2S1LPK6</accession>
<keyword evidence="3" id="KW-1185">Reference proteome</keyword>
<name>A0A2S1LPK6_9FLAO</name>
<dbReference type="Pfam" id="PF06983">
    <property type="entry name" value="3-dmu-9_3-mt"/>
    <property type="match status" value="1"/>
</dbReference>
<dbReference type="InterPro" id="IPR028973">
    <property type="entry name" value="PhnB-like"/>
</dbReference>